<dbReference type="Proteomes" id="UP000578531">
    <property type="component" value="Unassembled WGS sequence"/>
</dbReference>
<feature type="region of interest" description="Disordered" evidence="1">
    <location>
        <begin position="120"/>
        <end position="142"/>
    </location>
</feature>
<proteinExistence type="predicted"/>
<feature type="region of interest" description="Disordered" evidence="1">
    <location>
        <begin position="93"/>
        <end position="112"/>
    </location>
</feature>
<evidence type="ECO:0000313" key="3">
    <source>
        <dbReference type="Proteomes" id="UP000578531"/>
    </source>
</evidence>
<accession>A0A8H6G1S3</accession>
<dbReference type="EMBL" id="JACCJC010000008">
    <property type="protein sequence ID" value="KAF6238816.1"/>
    <property type="molecule type" value="Genomic_DNA"/>
</dbReference>
<evidence type="ECO:0000313" key="2">
    <source>
        <dbReference type="EMBL" id="KAF6238816.1"/>
    </source>
</evidence>
<dbReference type="RefSeq" id="XP_037168115.1">
    <property type="nucleotide sequence ID" value="XM_037305250.1"/>
</dbReference>
<comment type="caution">
    <text evidence="2">The sequence shown here is derived from an EMBL/GenBank/DDBJ whole genome shotgun (WGS) entry which is preliminary data.</text>
</comment>
<evidence type="ECO:0000256" key="1">
    <source>
        <dbReference type="SAM" id="MobiDB-lite"/>
    </source>
</evidence>
<dbReference type="AlphaFoldDB" id="A0A8H6G1S3"/>
<organism evidence="2 3">
    <name type="scientific">Letharia columbiana</name>
    <dbReference type="NCBI Taxonomy" id="112416"/>
    <lineage>
        <taxon>Eukaryota</taxon>
        <taxon>Fungi</taxon>
        <taxon>Dikarya</taxon>
        <taxon>Ascomycota</taxon>
        <taxon>Pezizomycotina</taxon>
        <taxon>Lecanoromycetes</taxon>
        <taxon>OSLEUM clade</taxon>
        <taxon>Lecanoromycetidae</taxon>
        <taxon>Lecanorales</taxon>
        <taxon>Lecanorineae</taxon>
        <taxon>Parmeliaceae</taxon>
        <taxon>Letharia</taxon>
    </lineage>
</organism>
<name>A0A8H6G1S3_9LECA</name>
<feature type="region of interest" description="Disordered" evidence="1">
    <location>
        <begin position="1"/>
        <end position="53"/>
    </location>
</feature>
<dbReference type="GeneID" id="59284991"/>
<feature type="compositionally biased region" description="Basic and acidic residues" evidence="1">
    <location>
        <begin position="13"/>
        <end position="53"/>
    </location>
</feature>
<protein>
    <submittedName>
        <fullName evidence="2">Uncharacterized protein</fullName>
    </submittedName>
</protein>
<keyword evidence="3" id="KW-1185">Reference proteome</keyword>
<gene>
    <name evidence="2" type="ORF">HO173_003323</name>
</gene>
<sequence length="142" mass="15321">MDIDQTPTAPKADAGDKMDTDESAVKTEGDGEKKAEEEAKALDKPEGLKRKMEKEKVGFPDECYEPVKKPTVGLILLNDTKPSESKTLLEMKEAKKGATREANREASGVADAAGVLTALDEGGEGEKDAEVPHEFENQSDNE</sequence>
<reference evidence="2 3" key="1">
    <citation type="journal article" date="2020" name="Genomics">
        <title>Complete, high-quality genomes from long-read metagenomic sequencing of two wolf lichen thalli reveals enigmatic genome architecture.</title>
        <authorList>
            <person name="McKenzie S.K."/>
            <person name="Walston R.F."/>
            <person name="Allen J.L."/>
        </authorList>
    </citation>
    <scope>NUCLEOTIDE SEQUENCE [LARGE SCALE GENOMIC DNA]</scope>
    <source>
        <strain evidence="2">WasteWater2</strain>
    </source>
</reference>
<feature type="compositionally biased region" description="Basic and acidic residues" evidence="1">
    <location>
        <begin position="124"/>
        <end position="136"/>
    </location>
</feature>
<feature type="compositionally biased region" description="Basic and acidic residues" evidence="1">
    <location>
        <begin position="93"/>
        <end position="104"/>
    </location>
</feature>